<dbReference type="GO" id="GO:0005524">
    <property type="term" value="F:ATP binding"/>
    <property type="evidence" value="ECO:0007669"/>
    <property type="project" value="UniProtKB-KW"/>
</dbReference>
<evidence type="ECO:0000256" key="4">
    <source>
        <dbReference type="ARBA" id="ARBA00036539"/>
    </source>
</evidence>
<dbReference type="GO" id="GO:0035999">
    <property type="term" value="P:tetrahydrofolate interconversion"/>
    <property type="evidence" value="ECO:0007669"/>
    <property type="project" value="TreeGrafter"/>
</dbReference>
<dbReference type="Gene3D" id="3.40.50.10420">
    <property type="entry name" value="NagB/RpiA/CoA transferase-like"/>
    <property type="match status" value="1"/>
</dbReference>
<protein>
    <recommendedName>
        <fullName evidence="5">5-formyltetrahydrofolate cyclo-ligase</fullName>
        <ecNumber evidence="5">6.3.3.2</ecNumber>
    </recommendedName>
</protein>
<dbReference type="HOGENOM" id="CLU_066245_2_1_1"/>
<accession>A0A0D2FUX6</accession>
<name>A0A0D2FUX6_9EURO</name>
<comment type="catalytic activity">
    <reaction evidence="4">
        <text>(6S)-5-formyl-5,6,7,8-tetrahydrofolate + ATP = (6R)-5,10-methenyltetrahydrofolate + ADP + phosphate</text>
        <dbReference type="Rhea" id="RHEA:10488"/>
        <dbReference type="ChEBI" id="CHEBI:30616"/>
        <dbReference type="ChEBI" id="CHEBI:43474"/>
        <dbReference type="ChEBI" id="CHEBI:57455"/>
        <dbReference type="ChEBI" id="CHEBI:57457"/>
        <dbReference type="ChEBI" id="CHEBI:456216"/>
        <dbReference type="EC" id="6.3.3.2"/>
    </reaction>
</comment>
<dbReference type="EMBL" id="KN846961">
    <property type="protein sequence ID" value="KIW63854.1"/>
    <property type="molecule type" value="Genomic_DNA"/>
</dbReference>
<dbReference type="Proteomes" id="UP000054266">
    <property type="component" value="Unassembled WGS sequence"/>
</dbReference>
<dbReference type="PANTHER" id="PTHR23407">
    <property type="entry name" value="ATPASE INHIBITOR/5-FORMYLTETRAHYDROFOLATE CYCLO-LIGASE"/>
    <property type="match status" value="1"/>
</dbReference>
<organism evidence="6 7">
    <name type="scientific">Phialophora macrospora</name>
    <dbReference type="NCBI Taxonomy" id="1851006"/>
    <lineage>
        <taxon>Eukaryota</taxon>
        <taxon>Fungi</taxon>
        <taxon>Dikarya</taxon>
        <taxon>Ascomycota</taxon>
        <taxon>Pezizomycotina</taxon>
        <taxon>Eurotiomycetes</taxon>
        <taxon>Chaetothyriomycetidae</taxon>
        <taxon>Chaetothyriales</taxon>
        <taxon>Herpotrichiellaceae</taxon>
        <taxon>Phialophora</taxon>
    </lineage>
</organism>
<dbReference type="Pfam" id="PF01812">
    <property type="entry name" value="5-FTHF_cyc-lig"/>
    <property type="match status" value="1"/>
</dbReference>
<evidence type="ECO:0000256" key="3">
    <source>
        <dbReference type="ARBA" id="ARBA00022840"/>
    </source>
</evidence>
<reference evidence="6 7" key="1">
    <citation type="submission" date="2015-01" db="EMBL/GenBank/DDBJ databases">
        <title>The Genome Sequence of Capronia semiimmersa CBS27337.</title>
        <authorList>
            <consortium name="The Broad Institute Genomics Platform"/>
            <person name="Cuomo C."/>
            <person name="de Hoog S."/>
            <person name="Gorbushina A."/>
            <person name="Stielow B."/>
            <person name="Teixiera M."/>
            <person name="Abouelleil A."/>
            <person name="Chapman S.B."/>
            <person name="Priest M."/>
            <person name="Young S.K."/>
            <person name="Wortman J."/>
            <person name="Nusbaum C."/>
            <person name="Birren B."/>
        </authorList>
    </citation>
    <scope>NUCLEOTIDE SEQUENCE [LARGE SCALE GENOMIC DNA]</scope>
    <source>
        <strain evidence="6 7">CBS 27337</strain>
    </source>
</reference>
<dbReference type="EC" id="6.3.3.2" evidence="5"/>
<dbReference type="PANTHER" id="PTHR23407:SF1">
    <property type="entry name" value="5-FORMYLTETRAHYDROFOLATE CYCLO-LIGASE"/>
    <property type="match status" value="1"/>
</dbReference>
<dbReference type="InterPro" id="IPR002698">
    <property type="entry name" value="FTHF_cligase"/>
</dbReference>
<sequence>MRSLPSWGSSSMRSWSCVRALRTVSTMALTEQKSTLRKRIAEELKKLDLEEIEKQSAIVTKIVLQMKTYQEAKSVAIFLSMPGREVSTREIVLHALGEGKAVFVPYLHPGETPKSKIMDMLQLQDKDDFQSLKPDAWGIPSLSKDSVGRRRNALGGIGLSNDSLDNQQASPTLDLILMPAVAFDQAHRRLGHGKGFYDRYLSKYKNALDSGSTARPMPVLVGIALRQQILAPGEYLPADEHDWTVDQFVVADIE</sequence>
<dbReference type="GO" id="GO:0005739">
    <property type="term" value="C:mitochondrion"/>
    <property type="evidence" value="ECO:0007669"/>
    <property type="project" value="TreeGrafter"/>
</dbReference>
<evidence type="ECO:0000256" key="2">
    <source>
        <dbReference type="ARBA" id="ARBA00022741"/>
    </source>
</evidence>
<dbReference type="GO" id="GO:0030272">
    <property type="term" value="F:5-formyltetrahydrofolate cyclo-ligase activity"/>
    <property type="evidence" value="ECO:0007669"/>
    <property type="project" value="UniProtKB-EC"/>
</dbReference>
<dbReference type="AlphaFoldDB" id="A0A0D2FUX6"/>
<keyword evidence="3" id="KW-0067">ATP-binding</keyword>
<dbReference type="STRING" id="5601.A0A0D2FUX6"/>
<evidence type="ECO:0000313" key="6">
    <source>
        <dbReference type="EMBL" id="KIW63854.1"/>
    </source>
</evidence>
<keyword evidence="7" id="KW-1185">Reference proteome</keyword>
<evidence type="ECO:0000256" key="1">
    <source>
        <dbReference type="ARBA" id="ARBA00010638"/>
    </source>
</evidence>
<dbReference type="GO" id="GO:0009396">
    <property type="term" value="P:folic acid-containing compound biosynthetic process"/>
    <property type="evidence" value="ECO:0007669"/>
    <property type="project" value="TreeGrafter"/>
</dbReference>
<proteinExistence type="inferred from homology"/>
<dbReference type="SUPFAM" id="SSF100950">
    <property type="entry name" value="NagB/RpiA/CoA transferase-like"/>
    <property type="match status" value="1"/>
</dbReference>
<gene>
    <name evidence="6" type="ORF">PV04_08826</name>
</gene>
<evidence type="ECO:0000256" key="5">
    <source>
        <dbReference type="ARBA" id="ARBA00038966"/>
    </source>
</evidence>
<comment type="similarity">
    <text evidence="1">Belongs to the 5-formyltetrahydrofolate cyclo-ligase family.</text>
</comment>
<keyword evidence="6" id="KW-0436">Ligase</keyword>
<evidence type="ECO:0000313" key="7">
    <source>
        <dbReference type="Proteomes" id="UP000054266"/>
    </source>
</evidence>
<keyword evidence="2" id="KW-0547">Nucleotide-binding</keyword>
<dbReference type="InterPro" id="IPR024185">
    <property type="entry name" value="FTHF_cligase-like_sf"/>
</dbReference>
<dbReference type="InterPro" id="IPR037171">
    <property type="entry name" value="NagB/RpiA_transferase-like"/>
</dbReference>